<name>A0A195CSQ1_9HYME</name>
<proteinExistence type="inferred from homology"/>
<feature type="transmembrane region" description="Helical" evidence="6">
    <location>
        <begin position="350"/>
        <end position="371"/>
    </location>
</feature>
<dbReference type="InterPro" id="IPR013604">
    <property type="entry name" value="7TM_chemorcpt"/>
</dbReference>
<evidence type="ECO:0000256" key="1">
    <source>
        <dbReference type="ARBA" id="ARBA00004651"/>
    </source>
</evidence>
<evidence type="ECO:0000256" key="5">
    <source>
        <dbReference type="ARBA" id="ARBA00023136"/>
    </source>
</evidence>
<keyword evidence="6" id="KW-0675">Receptor</keyword>
<dbReference type="AlphaFoldDB" id="A0A195CSQ1"/>
<evidence type="ECO:0000256" key="2">
    <source>
        <dbReference type="ARBA" id="ARBA00022475"/>
    </source>
</evidence>
<comment type="subcellular location">
    <subcellularLocation>
        <location evidence="1 6">Cell membrane</location>
        <topology evidence="1 6">Multi-pass membrane protein</topology>
    </subcellularLocation>
</comment>
<dbReference type="Proteomes" id="UP000078542">
    <property type="component" value="Unassembled WGS sequence"/>
</dbReference>
<dbReference type="EMBL" id="KQ977305">
    <property type="protein sequence ID" value="KYN03738.1"/>
    <property type="molecule type" value="Genomic_DNA"/>
</dbReference>
<evidence type="ECO:0000313" key="7">
    <source>
        <dbReference type="EMBL" id="KYN03738.1"/>
    </source>
</evidence>
<sequence>MFSLLSKIRERIKDKIGERRQLFHAMDFQSLMYPCFTFGRILGMHPYKINTLPFEISKPCYIISIITVCVFFFSSLIITINIPEWFGPHRNISKLIELVSLQIVGTFITIVTFVLSGPRIRLLKSILQISSRLSSESYQKPSILIHIKDIFGIFFLLVYTIKDCYKWRISVSLKLSALYFNLVSFQMNMLYINCIYVLTACFKKIDNDLKNLLIMCDQPHSVKWFCFTQRKSHLLMKLKALKKLHLEISNSVRMLNIIFSPQILATIVTIIIVITFELHFNVISWQNGLSIGWMKQIKNRITMPYVVFHAIKIALITWTCQTGKNQVIKINTTVHDVLNSTDDEQIKREVLKILISLFIVLIFYIMIHFLYTE</sequence>
<accession>A0A195CSQ1</accession>
<protein>
    <recommendedName>
        <fullName evidence="6">Gustatory receptor</fullName>
    </recommendedName>
</protein>
<dbReference type="GO" id="GO:0050909">
    <property type="term" value="P:sensory perception of taste"/>
    <property type="evidence" value="ECO:0007669"/>
    <property type="project" value="InterPro"/>
</dbReference>
<reference evidence="7 8" key="1">
    <citation type="submission" date="2016-03" db="EMBL/GenBank/DDBJ databases">
        <title>Cyphomyrmex costatus WGS genome.</title>
        <authorList>
            <person name="Nygaard S."/>
            <person name="Hu H."/>
            <person name="Boomsma J."/>
            <person name="Zhang G."/>
        </authorList>
    </citation>
    <scope>NUCLEOTIDE SEQUENCE [LARGE SCALE GENOMIC DNA]</scope>
    <source>
        <strain evidence="7">MS0001</strain>
        <tissue evidence="7">Whole body</tissue>
    </source>
</reference>
<feature type="transmembrane region" description="Helical" evidence="6">
    <location>
        <begin position="143"/>
        <end position="161"/>
    </location>
</feature>
<feature type="transmembrane region" description="Helical" evidence="6">
    <location>
        <begin position="95"/>
        <end position="115"/>
    </location>
</feature>
<dbReference type="GO" id="GO:0007165">
    <property type="term" value="P:signal transduction"/>
    <property type="evidence" value="ECO:0007669"/>
    <property type="project" value="UniProtKB-KW"/>
</dbReference>
<keyword evidence="2 6" id="KW-1003">Cell membrane</keyword>
<evidence type="ECO:0000256" key="3">
    <source>
        <dbReference type="ARBA" id="ARBA00022692"/>
    </source>
</evidence>
<dbReference type="GO" id="GO:0005886">
    <property type="term" value="C:plasma membrane"/>
    <property type="evidence" value="ECO:0007669"/>
    <property type="project" value="UniProtKB-SubCell"/>
</dbReference>
<dbReference type="STRING" id="456900.A0A195CSQ1"/>
<keyword evidence="3 6" id="KW-0812">Transmembrane</keyword>
<evidence type="ECO:0000256" key="4">
    <source>
        <dbReference type="ARBA" id="ARBA00022989"/>
    </source>
</evidence>
<comment type="similarity">
    <text evidence="6">Belongs to the insect chemoreceptor superfamily. Gustatory receptor (GR) family.</text>
</comment>
<keyword evidence="8" id="KW-1185">Reference proteome</keyword>
<keyword evidence="5 6" id="KW-0472">Membrane</keyword>
<dbReference type="Pfam" id="PF08395">
    <property type="entry name" value="7tm_7"/>
    <property type="match status" value="1"/>
</dbReference>
<keyword evidence="4 6" id="KW-1133">Transmembrane helix</keyword>
<feature type="transmembrane region" description="Helical" evidence="6">
    <location>
        <begin position="263"/>
        <end position="283"/>
    </location>
</feature>
<organism evidence="7 8">
    <name type="scientific">Cyphomyrmex costatus</name>
    <dbReference type="NCBI Taxonomy" id="456900"/>
    <lineage>
        <taxon>Eukaryota</taxon>
        <taxon>Metazoa</taxon>
        <taxon>Ecdysozoa</taxon>
        <taxon>Arthropoda</taxon>
        <taxon>Hexapoda</taxon>
        <taxon>Insecta</taxon>
        <taxon>Pterygota</taxon>
        <taxon>Neoptera</taxon>
        <taxon>Endopterygota</taxon>
        <taxon>Hymenoptera</taxon>
        <taxon>Apocrita</taxon>
        <taxon>Aculeata</taxon>
        <taxon>Formicoidea</taxon>
        <taxon>Formicidae</taxon>
        <taxon>Myrmicinae</taxon>
        <taxon>Cyphomyrmex</taxon>
    </lineage>
</organism>
<feature type="transmembrane region" description="Helical" evidence="6">
    <location>
        <begin position="61"/>
        <end position="83"/>
    </location>
</feature>
<comment type="function">
    <text evidence="6">Gustatory receptor which mediates acceptance or avoidance behavior, depending on its substrates.</text>
</comment>
<evidence type="ECO:0000256" key="6">
    <source>
        <dbReference type="RuleBase" id="RU363108"/>
    </source>
</evidence>
<comment type="caution">
    <text evidence="6">Lacks conserved residue(s) required for the propagation of feature annotation.</text>
</comment>
<keyword evidence="6" id="KW-0807">Transducer</keyword>
<gene>
    <name evidence="7" type="ORF">ALC62_05434</name>
</gene>
<evidence type="ECO:0000313" key="8">
    <source>
        <dbReference type="Proteomes" id="UP000078542"/>
    </source>
</evidence>
<feature type="transmembrane region" description="Helical" evidence="6">
    <location>
        <begin position="303"/>
        <end position="320"/>
    </location>
</feature>